<sequence length="145" mass="16865">MKRVLLIAASSLLLSSCALTYKHTEAKGIKWASEVCILKDEETRQGFLDVMVNWLEEKNYKPRVVHSRRQAYKCDWYLSYYGKWSWDLAIYLSDAKIYAHNNSRRVGVSEYYVTAGAWNANLAKHGSSEPRIRKMMNNLFFGEDV</sequence>
<feature type="signal peptide" evidence="1">
    <location>
        <begin position="1"/>
        <end position="20"/>
    </location>
</feature>
<name>A0A853IGI5_9GAMM</name>
<dbReference type="RefSeq" id="WP_180571124.1">
    <property type="nucleotide sequence ID" value="NZ_JACCKB010000061.1"/>
</dbReference>
<evidence type="ECO:0000313" key="3">
    <source>
        <dbReference type="Proteomes" id="UP000569732"/>
    </source>
</evidence>
<evidence type="ECO:0008006" key="4">
    <source>
        <dbReference type="Google" id="ProtNLM"/>
    </source>
</evidence>
<accession>A0A853IGI5</accession>
<keyword evidence="1" id="KW-0732">Signal</keyword>
<dbReference type="NCBIfam" id="NF040519">
    <property type="entry name" value="Sbal_3080_fam"/>
    <property type="match status" value="1"/>
</dbReference>
<protein>
    <recommendedName>
        <fullName evidence="4">Lipoprotein</fullName>
    </recommendedName>
</protein>
<gene>
    <name evidence="2" type="ORF">H0A36_24190</name>
</gene>
<dbReference type="Proteomes" id="UP000569732">
    <property type="component" value="Unassembled WGS sequence"/>
</dbReference>
<keyword evidence="3" id="KW-1185">Reference proteome</keyword>
<proteinExistence type="predicted"/>
<evidence type="ECO:0000313" key="2">
    <source>
        <dbReference type="EMBL" id="NYZ69124.1"/>
    </source>
</evidence>
<organism evidence="2 3">
    <name type="scientific">Spartinivicinus marinus</name>
    <dbReference type="NCBI Taxonomy" id="2994442"/>
    <lineage>
        <taxon>Bacteria</taxon>
        <taxon>Pseudomonadati</taxon>
        <taxon>Pseudomonadota</taxon>
        <taxon>Gammaproteobacteria</taxon>
        <taxon>Oceanospirillales</taxon>
        <taxon>Zooshikellaceae</taxon>
        <taxon>Spartinivicinus</taxon>
    </lineage>
</organism>
<comment type="caution">
    <text evidence="2">The sequence shown here is derived from an EMBL/GenBank/DDBJ whole genome shotgun (WGS) entry which is preliminary data.</text>
</comment>
<evidence type="ECO:0000256" key="1">
    <source>
        <dbReference type="SAM" id="SignalP"/>
    </source>
</evidence>
<dbReference type="PROSITE" id="PS51257">
    <property type="entry name" value="PROKAR_LIPOPROTEIN"/>
    <property type="match status" value="1"/>
</dbReference>
<feature type="chain" id="PRO_5033068978" description="Lipoprotein" evidence="1">
    <location>
        <begin position="21"/>
        <end position="145"/>
    </location>
</feature>
<dbReference type="EMBL" id="JACCKB010000061">
    <property type="protein sequence ID" value="NYZ69124.1"/>
    <property type="molecule type" value="Genomic_DNA"/>
</dbReference>
<reference evidence="2 3" key="1">
    <citation type="submission" date="2020-07" db="EMBL/GenBank/DDBJ databases">
        <title>Endozoicomonas sp. nov., isolated from sediment.</title>
        <authorList>
            <person name="Gu T."/>
        </authorList>
    </citation>
    <scope>NUCLEOTIDE SEQUENCE [LARGE SCALE GENOMIC DNA]</scope>
    <source>
        <strain evidence="2 3">SM1973</strain>
    </source>
</reference>
<dbReference type="AlphaFoldDB" id="A0A853IGI5"/>